<comment type="subcellular location">
    <subcellularLocation>
        <location evidence="1">Cell inner membrane</location>
    </subcellularLocation>
</comment>
<evidence type="ECO:0000313" key="12">
    <source>
        <dbReference type="EMBL" id="MDV2079989.1"/>
    </source>
</evidence>
<reference evidence="12 13" key="1">
    <citation type="submission" date="2023-10" db="EMBL/GenBank/DDBJ databases">
        <title>Characteristics and mechanism of a salt-tolerant marine origin heterotrophic nitrifying- aerobic denitrifying bacteria Marinobacter xestospongiae HN1.</title>
        <authorList>
            <person name="Qi R."/>
        </authorList>
    </citation>
    <scope>NUCLEOTIDE SEQUENCE [LARGE SCALE GENOMIC DNA]</scope>
    <source>
        <strain evidence="12 13">HN1</strain>
    </source>
</reference>
<accession>A0ABU3W0F2</accession>
<evidence type="ECO:0000256" key="2">
    <source>
        <dbReference type="ARBA" id="ARBA00007208"/>
    </source>
</evidence>
<evidence type="ECO:0000256" key="5">
    <source>
        <dbReference type="ARBA" id="ARBA00022475"/>
    </source>
</evidence>
<name>A0ABU3W0F2_9GAMM</name>
<comment type="caution">
    <text evidence="12">The sequence shown here is derived from an EMBL/GenBank/DDBJ whole genome shotgun (WGS) entry which is preliminary data.</text>
</comment>
<evidence type="ECO:0000256" key="11">
    <source>
        <dbReference type="SAM" id="Phobius"/>
    </source>
</evidence>
<evidence type="ECO:0000256" key="9">
    <source>
        <dbReference type="ARBA" id="ARBA00023136"/>
    </source>
</evidence>
<dbReference type="InterPro" id="IPR022792">
    <property type="entry name" value="T2SS_protein-GspN"/>
</dbReference>
<evidence type="ECO:0000256" key="3">
    <source>
        <dbReference type="ARBA" id="ARBA00021563"/>
    </source>
</evidence>
<keyword evidence="4" id="KW-0813">Transport</keyword>
<evidence type="ECO:0000256" key="1">
    <source>
        <dbReference type="ARBA" id="ARBA00004533"/>
    </source>
</evidence>
<gene>
    <name evidence="12" type="primary">gspN</name>
    <name evidence="12" type="ORF">RYS15_14970</name>
</gene>
<evidence type="ECO:0000256" key="6">
    <source>
        <dbReference type="ARBA" id="ARBA00022519"/>
    </source>
</evidence>
<evidence type="ECO:0000256" key="7">
    <source>
        <dbReference type="ARBA" id="ARBA00022692"/>
    </source>
</evidence>
<keyword evidence="5" id="KW-1003">Cell membrane</keyword>
<feature type="transmembrane region" description="Helical" evidence="11">
    <location>
        <begin position="15"/>
        <end position="40"/>
    </location>
</feature>
<dbReference type="Proteomes" id="UP001269819">
    <property type="component" value="Unassembled WGS sequence"/>
</dbReference>
<keyword evidence="11" id="KW-1133">Transmembrane helix</keyword>
<keyword evidence="7 11" id="KW-0812">Transmembrane</keyword>
<dbReference type="EMBL" id="JAWIIJ010000010">
    <property type="protein sequence ID" value="MDV2079989.1"/>
    <property type="molecule type" value="Genomic_DNA"/>
</dbReference>
<proteinExistence type="inferred from homology"/>
<organism evidence="12 13">
    <name type="scientific">Marinobacter xestospongiae</name>
    <dbReference type="NCBI Taxonomy" id="994319"/>
    <lineage>
        <taxon>Bacteria</taxon>
        <taxon>Pseudomonadati</taxon>
        <taxon>Pseudomonadota</taxon>
        <taxon>Gammaproteobacteria</taxon>
        <taxon>Pseudomonadales</taxon>
        <taxon>Marinobacteraceae</taxon>
        <taxon>Marinobacter</taxon>
    </lineage>
</organism>
<evidence type="ECO:0000313" key="13">
    <source>
        <dbReference type="Proteomes" id="UP001269819"/>
    </source>
</evidence>
<keyword evidence="8" id="KW-0653">Protein transport</keyword>
<evidence type="ECO:0000256" key="8">
    <source>
        <dbReference type="ARBA" id="ARBA00022927"/>
    </source>
</evidence>
<protein>
    <recommendedName>
        <fullName evidence="3">Type II secretion system protein N</fullName>
    </recommendedName>
    <alternativeName>
        <fullName evidence="10">General secretion pathway protein N</fullName>
    </alternativeName>
</protein>
<keyword evidence="13" id="KW-1185">Reference proteome</keyword>
<evidence type="ECO:0000256" key="10">
    <source>
        <dbReference type="ARBA" id="ARBA00030772"/>
    </source>
</evidence>
<keyword evidence="6" id="KW-0997">Cell inner membrane</keyword>
<dbReference type="RefSeq" id="WP_316974454.1">
    <property type="nucleotide sequence ID" value="NZ_JAWIIJ010000010.1"/>
</dbReference>
<keyword evidence="9 11" id="KW-0472">Membrane</keyword>
<comment type="similarity">
    <text evidence="2">Belongs to the GSP N family.</text>
</comment>
<dbReference type="Pfam" id="PF01203">
    <property type="entry name" value="T2SSN"/>
    <property type="match status" value="1"/>
</dbReference>
<sequence length="264" mass="28541">MSSSRPSSFLRPGKVVLLVLLALLVYGIGLVLMVPAGWVWQQVRQEIRLPPGLEVRAVTGTVWDGQVSLRFQGRALSADWALGLPSLSAMALPVRLELATASSELSGDVTLGWPLSASLDARGRLHIAEFEDLIRQSGGALLEGDVRIDRLQLAWADNRLTEARGMGHWPGGQVTWPMGDTRQSAQFPAMEADLNQSEAGVSLKIRQQGEQAPAAEADILRNGQLRVQVYKRLIDLAGQPWSGAAAPGDVVFKVQQPLLPGGRF</sequence>
<evidence type="ECO:0000256" key="4">
    <source>
        <dbReference type="ARBA" id="ARBA00022448"/>
    </source>
</evidence>